<comment type="caution">
    <text evidence="4">The sequence shown here is derived from an EMBL/GenBank/DDBJ whole genome shotgun (WGS) entry which is preliminary data.</text>
</comment>
<dbReference type="OrthoDB" id="329835at2759"/>
<dbReference type="GO" id="GO:0006633">
    <property type="term" value="P:fatty acid biosynthetic process"/>
    <property type="evidence" value="ECO:0007669"/>
    <property type="project" value="TreeGrafter"/>
</dbReference>
<evidence type="ECO:0000256" key="1">
    <source>
        <dbReference type="ARBA" id="ARBA00022450"/>
    </source>
</evidence>
<keyword evidence="2" id="KW-0597">Phosphoprotein</keyword>
<dbReference type="Gene3D" id="3.40.47.10">
    <property type="match status" value="1"/>
</dbReference>
<sequence>GSIKGNIGHCKTSAGVAGVLKILAMIRHGQLPPQANRKKLSPKIAPLESDRLVVTPSLPLCKSSFRAALVNSYNAAGSNCGLLCCEMPSQH</sequence>
<protein>
    <recommendedName>
        <fullName evidence="3">Beta-ketoacyl synthase C-terminal domain-containing protein</fullName>
    </recommendedName>
</protein>
<dbReference type="RefSeq" id="XP_040710877.1">
    <property type="nucleotide sequence ID" value="XM_040854504.1"/>
</dbReference>
<dbReference type="InterPro" id="IPR050091">
    <property type="entry name" value="PKS_NRPS_Biosynth_Enz"/>
</dbReference>
<dbReference type="STRING" id="1141098.A0A1Y2DEQ5"/>
<feature type="domain" description="Beta-ketoacyl synthase C-terminal" evidence="3">
    <location>
        <begin position="1"/>
        <end position="36"/>
    </location>
</feature>
<keyword evidence="1" id="KW-0596">Phosphopantetheine</keyword>
<proteinExistence type="predicted"/>
<feature type="non-terminal residue" evidence="4">
    <location>
        <position position="1"/>
    </location>
</feature>
<evidence type="ECO:0000259" key="3">
    <source>
        <dbReference type="Pfam" id="PF02801"/>
    </source>
</evidence>
<evidence type="ECO:0000256" key="2">
    <source>
        <dbReference type="ARBA" id="ARBA00022553"/>
    </source>
</evidence>
<dbReference type="PANTHER" id="PTHR43775:SF21">
    <property type="entry name" value="NON-REDUCING POLYKETIDE SYNTHASE AUSA-RELATED"/>
    <property type="match status" value="1"/>
</dbReference>
<organism evidence="4 5">
    <name type="scientific">Pseudomassariella vexata</name>
    <dbReference type="NCBI Taxonomy" id="1141098"/>
    <lineage>
        <taxon>Eukaryota</taxon>
        <taxon>Fungi</taxon>
        <taxon>Dikarya</taxon>
        <taxon>Ascomycota</taxon>
        <taxon>Pezizomycotina</taxon>
        <taxon>Sordariomycetes</taxon>
        <taxon>Xylariomycetidae</taxon>
        <taxon>Amphisphaeriales</taxon>
        <taxon>Pseudomassariaceae</taxon>
        <taxon>Pseudomassariella</taxon>
    </lineage>
</organism>
<dbReference type="GeneID" id="63770716"/>
<feature type="non-terminal residue" evidence="4">
    <location>
        <position position="91"/>
    </location>
</feature>
<evidence type="ECO:0000313" key="5">
    <source>
        <dbReference type="Proteomes" id="UP000193689"/>
    </source>
</evidence>
<dbReference type="SUPFAM" id="SSF53901">
    <property type="entry name" value="Thiolase-like"/>
    <property type="match status" value="1"/>
</dbReference>
<dbReference type="InterPro" id="IPR016039">
    <property type="entry name" value="Thiolase-like"/>
</dbReference>
<dbReference type="GO" id="GO:0044550">
    <property type="term" value="P:secondary metabolite biosynthetic process"/>
    <property type="evidence" value="ECO:0007669"/>
    <property type="project" value="TreeGrafter"/>
</dbReference>
<name>A0A1Y2DEQ5_9PEZI</name>
<dbReference type="EMBL" id="MCFJ01000018">
    <property type="protein sequence ID" value="ORY57748.1"/>
    <property type="molecule type" value="Genomic_DNA"/>
</dbReference>
<dbReference type="AlphaFoldDB" id="A0A1Y2DEQ5"/>
<dbReference type="Pfam" id="PF02801">
    <property type="entry name" value="Ketoacyl-synt_C"/>
    <property type="match status" value="1"/>
</dbReference>
<dbReference type="PANTHER" id="PTHR43775">
    <property type="entry name" value="FATTY ACID SYNTHASE"/>
    <property type="match status" value="1"/>
</dbReference>
<dbReference type="GO" id="GO:0004312">
    <property type="term" value="F:fatty acid synthase activity"/>
    <property type="evidence" value="ECO:0007669"/>
    <property type="project" value="TreeGrafter"/>
</dbReference>
<accession>A0A1Y2DEQ5</accession>
<dbReference type="InParanoid" id="A0A1Y2DEQ5"/>
<gene>
    <name evidence="4" type="ORF">BCR38DRAFT_296656</name>
</gene>
<dbReference type="Proteomes" id="UP000193689">
    <property type="component" value="Unassembled WGS sequence"/>
</dbReference>
<evidence type="ECO:0000313" key="4">
    <source>
        <dbReference type="EMBL" id="ORY57748.1"/>
    </source>
</evidence>
<dbReference type="InterPro" id="IPR014031">
    <property type="entry name" value="Ketoacyl_synth_C"/>
</dbReference>
<keyword evidence="5" id="KW-1185">Reference proteome</keyword>
<reference evidence="4 5" key="1">
    <citation type="submission" date="2016-07" db="EMBL/GenBank/DDBJ databases">
        <title>Pervasive Adenine N6-methylation of Active Genes in Fungi.</title>
        <authorList>
            <consortium name="DOE Joint Genome Institute"/>
            <person name="Mondo S.J."/>
            <person name="Dannebaum R.O."/>
            <person name="Kuo R.C."/>
            <person name="Labutti K."/>
            <person name="Haridas S."/>
            <person name="Kuo A."/>
            <person name="Salamov A."/>
            <person name="Ahrendt S.R."/>
            <person name="Lipzen A."/>
            <person name="Sullivan W."/>
            <person name="Andreopoulos W.B."/>
            <person name="Clum A."/>
            <person name="Lindquist E."/>
            <person name="Daum C."/>
            <person name="Ramamoorthy G.K."/>
            <person name="Gryganskyi A."/>
            <person name="Culley D."/>
            <person name="Magnuson J.K."/>
            <person name="James T.Y."/>
            <person name="O'Malley M.A."/>
            <person name="Stajich J.E."/>
            <person name="Spatafora J.W."/>
            <person name="Visel A."/>
            <person name="Grigoriev I.V."/>
        </authorList>
    </citation>
    <scope>NUCLEOTIDE SEQUENCE [LARGE SCALE GENOMIC DNA]</scope>
    <source>
        <strain evidence="4 5">CBS 129021</strain>
    </source>
</reference>